<evidence type="ECO:0000313" key="15">
    <source>
        <dbReference type="Proteomes" id="UP000242146"/>
    </source>
</evidence>
<dbReference type="PANTHER" id="PTHR24058:SF22">
    <property type="entry name" value="DUAL SPECIFICITY TYROSINE-PHOSPHORYLATION-REGULATED KINASE 4"/>
    <property type="match status" value="1"/>
</dbReference>
<evidence type="ECO:0000256" key="3">
    <source>
        <dbReference type="ARBA" id="ARBA00022527"/>
    </source>
</evidence>
<dbReference type="Proteomes" id="UP000242146">
    <property type="component" value="Unassembled WGS sequence"/>
</dbReference>
<keyword evidence="4" id="KW-0808">Transferase</keyword>
<feature type="binding site" evidence="11">
    <location>
        <position position="100"/>
    </location>
    <ligand>
        <name>ATP</name>
        <dbReference type="ChEBI" id="CHEBI:30616"/>
    </ligand>
</feature>
<dbReference type="GO" id="GO:0005524">
    <property type="term" value="F:ATP binding"/>
    <property type="evidence" value="ECO:0007669"/>
    <property type="project" value="UniProtKB-UniRule"/>
</dbReference>
<accession>A0A1X2GYQ4</accession>
<evidence type="ECO:0000256" key="2">
    <source>
        <dbReference type="ARBA" id="ARBA00013203"/>
    </source>
</evidence>
<dbReference type="EMBL" id="MCGT01000001">
    <property type="protein sequence ID" value="ORX63218.1"/>
    <property type="molecule type" value="Genomic_DNA"/>
</dbReference>
<evidence type="ECO:0000256" key="8">
    <source>
        <dbReference type="ARBA" id="ARBA00049003"/>
    </source>
</evidence>
<dbReference type="PROSITE" id="PS00107">
    <property type="entry name" value="PROTEIN_KINASE_ATP"/>
    <property type="match status" value="1"/>
</dbReference>
<comment type="catalytic activity">
    <reaction evidence="9">
        <text>L-threonyl-[protein] + ATP = O-phospho-L-threonyl-[protein] + ADP + H(+)</text>
        <dbReference type="Rhea" id="RHEA:46608"/>
        <dbReference type="Rhea" id="RHEA-COMP:11060"/>
        <dbReference type="Rhea" id="RHEA-COMP:11605"/>
        <dbReference type="ChEBI" id="CHEBI:15378"/>
        <dbReference type="ChEBI" id="CHEBI:30013"/>
        <dbReference type="ChEBI" id="CHEBI:30616"/>
        <dbReference type="ChEBI" id="CHEBI:61977"/>
        <dbReference type="ChEBI" id="CHEBI:456216"/>
        <dbReference type="EC" id="2.7.12.1"/>
    </reaction>
</comment>
<dbReference type="EC" id="2.7.12.1" evidence="2"/>
<dbReference type="InterPro" id="IPR042521">
    <property type="entry name" value="DYRK"/>
</dbReference>
<keyword evidence="6 14" id="KW-0418">Kinase</keyword>
<dbReference type="STRING" id="101127.A0A1X2GYQ4"/>
<comment type="catalytic activity">
    <reaction evidence="10">
        <text>L-tyrosyl-[protein] + ATP = O-phospho-L-tyrosyl-[protein] + ADP + H(+)</text>
        <dbReference type="Rhea" id="RHEA:10596"/>
        <dbReference type="Rhea" id="RHEA-COMP:10136"/>
        <dbReference type="Rhea" id="RHEA-COMP:20101"/>
        <dbReference type="ChEBI" id="CHEBI:15378"/>
        <dbReference type="ChEBI" id="CHEBI:30616"/>
        <dbReference type="ChEBI" id="CHEBI:46858"/>
        <dbReference type="ChEBI" id="CHEBI:61978"/>
        <dbReference type="ChEBI" id="CHEBI:456216"/>
        <dbReference type="EC" id="2.7.12.1"/>
    </reaction>
</comment>
<evidence type="ECO:0000256" key="1">
    <source>
        <dbReference type="ARBA" id="ARBA00008867"/>
    </source>
</evidence>
<keyword evidence="15" id="KW-1185">Reference proteome</keyword>
<evidence type="ECO:0000256" key="4">
    <source>
        <dbReference type="ARBA" id="ARBA00022679"/>
    </source>
</evidence>
<keyword evidence="7 11" id="KW-0067">ATP-binding</keyword>
<dbReference type="Gene3D" id="1.10.510.10">
    <property type="entry name" value="Transferase(Phosphotransferase) domain 1"/>
    <property type="match status" value="1"/>
</dbReference>
<dbReference type="Gene3D" id="3.30.200.20">
    <property type="entry name" value="Phosphorylase Kinase, domain 1"/>
    <property type="match status" value="1"/>
</dbReference>
<dbReference type="PANTHER" id="PTHR24058">
    <property type="entry name" value="DUAL SPECIFICITY PROTEIN KINASE"/>
    <property type="match status" value="1"/>
</dbReference>
<dbReference type="GO" id="GO:0005737">
    <property type="term" value="C:cytoplasm"/>
    <property type="evidence" value="ECO:0007669"/>
    <property type="project" value="TreeGrafter"/>
</dbReference>
<feature type="domain" description="Protein kinase" evidence="13">
    <location>
        <begin position="71"/>
        <end position="367"/>
    </location>
</feature>
<evidence type="ECO:0000256" key="10">
    <source>
        <dbReference type="ARBA" id="ARBA00051680"/>
    </source>
</evidence>
<dbReference type="InterPro" id="IPR008271">
    <property type="entry name" value="Ser/Thr_kinase_AS"/>
</dbReference>
<dbReference type="OrthoDB" id="9332038at2759"/>
<comment type="caution">
    <text evidence="14">The sequence shown here is derived from an EMBL/GenBank/DDBJ whole genome shotgun (WGS) entry which is preliminary data.</text>
</comment>
<dbReference type="AlphaFoldDB" id="A0A1X2GYQ4"/>
<evidence type="ECO:0000256" key="11">
    <source>
        <dbReference type="PROSITE-ProRule" id="PRU10141"/>
    </source>
</evidence>
<evidence type="ECO:0000256" key="7">
    <source>
        <dbReference type="ARBA" id="ARBA00022840"/>
    </source>
</evidence>
<dbReference type="PROSITE" id="PS50011">
    <property type="entry name" value="PROTEIN_KINASE_DOM"/>
    <property type="match status" value="1"/>
</dbReference>
<evidence type="ECO:0000256" key="6">
    <source>
        <dbReference type="ARBA" id="ARBA00022777"/>
    </source>
</evidence>
<dbReference type="SMART" id="SM00220">
    <property type="entry name" value="S_TKc"/>
    <property type="match status" value="1"/>
</dbReference>
<sequence>MSPTTALKLYRQDLTPYEQQEIMDYPQIYFVGNHARRKHHATMDRSDINHGYDDERGDYQIVNKDHLAYRYEVLEVLGNGSFGQVVKVYDHRMGCAAAVKLIRNKKRFHAQALVEVKTLESLMNWDPDNKHNLVRMTDHFYFRNHLCITFECLSINLYDFLKTNQFQGFSMGLIRRFTIQLLNALVVLYKHRLIHCDLKPENILLKHPKKSTIKVIDFGSSCLENERVYTYIQSRFYRAPEVILGYGYSMAIDMWSMGCILAELYTGHPLFAGENEHDQLACMMEVQGLPSRALVEKSPRRKTFFDFYCNPRLMPNSKGKKRKPGTRSLAKILNNADTKFVEFIDACLQWDPDDRLKPDEAFKHGWITRQT</sequence>
<dbReference type="PROSITE" id="PS00108">
    <property type="entry name" value="PROTEIN_KINASE_ST"/>
    <property type="match status" value="1"/>
</dbReference>
<evidence type="ECO:0000256" key="5">
    <source>
        <dbReference type="ARBA" id="ARBA00022741"/>
    </source>
</evidence>
<dbReference type="GO" id="GO:0004712">
    <property type="term" value="F:protein serine/threonine/tyrosine kinase activity"/>
    <property type="evidence" value="ECO:0007669"/>
    <property type="project" value="UniProtKB-EC"/>
</dbReference>
<dbReference type="InterPro" id="IPR000719">
    <property type="entry name" value="Prot_kinase_dom"/>
</dbReference>
<dbReference type="SUPFAM" id="SSF56112">
    <property type="entry name" value="Protein kinase-like (PK-like)"/>
    <property type="match status" value="1"/>
</dbReference>
<evidence type="ECO:0000313" key="14">
    <source>
        <dbReference type="EMBL" id="ORX63218.1"/>
    </source>
</evidence>
<protein>
    <recommendedName>
        <fullName evidence="2">dual-specificity kinase</fullName>
        <ecNumber evidence="2">2.7.12.1</ecNumber>
    </recommendedName>
</protein>
<keyword evidence="3 12" id="KW-0723">Serine/threonine-protein kinase</keyword>
<evidence type="ECO:0000256" key="12">
    <source>
        <dbReference type="RuleBase" id="RU000304"/>
    </source>
</evidence>
<dbReference type="CDD" id="cd14210">
    <property type="entry name" value="PKc_DYRK"/>
    <property type="match status" value="1"/>
</dbReference>
<reference evidence="14 15" key="1">
    <citation type="submission" date="2016-07" db="EMBL/GenBank/DDBJ databases">
        <title>Pervasive Adenine N6-methylation of Active Genes in Fungi.</title>
        <authorList>
            <consortium name="DOE Joint Genome Institute"/>
            <person name="Mondo S.J."/>
            <person name="Dannebaum R.O."/>
            <person name="Kuo R.C."/>
            <person name="Labutti K."/>
            <person name="Haridas S."/>
            <person name="Kuo A."/>
            <person name="Salamov A."/>
            <person name="Ahrendt S.R."/>
            <person name="Lipzen A."/>
            <person name="Sullivan W."/>
            <person name="Andreopoulos W.B."/>
            <person name="Clum A."/>
            <person name="Lindquist E."/>
            <person name="Daum C."/>
            <person name="Ramamoorthy G.K."/>
            <person name="Gryganskyi A."/>
            <person name="Culley D."/>
            <person name="Magnuson J.K."/>
            <person name="James T.Y."/>
            <person name="O'Malley M.A."/>
            <person name="Stajich J.E."/>
            <person name="Spatafora J.W."/>
            <person name="Visel A."/>
            <person name="Grigoriev I.V."/>
        </authorList>
    </citation>
    <scope>NUCLEOTIDE SEQUENCE [LARGE SCALE GENOMIC DNA]</scope>
    <source>
        <strain evidence="14 15">NRRL 3301</strain>
    </source>
</reference>
<comment type="similarity">
    <text evidence="1">Belongs to the protein kinase superfamily. CMGC Ser/Thr protein kinase family. MNB/DYRK subfamily.</text>
</comment>
<proteinExistence type="inferred from homology"/>
<gene>
    <name evidence="14" type="ORF">DM01DRAFT_1278582</name>
</gene>
<organism evidence="14 15">
    <name type="scientific">Hesseltinella vesiculosa</name>
    <dbReference type="NCBI Taxonomy" id="101127"/>
    <lineage>
        <taxon>Eukaryota</taxon>
        <taxon>Fungi</taxon>
        <taxon>Fungi incertae sedis</taxon>
        <taxon>Mucoromycota</taxon>
        <taxon>Mucoromycotina</taxon>
        <taxon>Mucoromycetes</taxon>
        <taxon>Mucorales</taxon>
        <taxon>Cunninghamellaceae</taxon>
        <taxon>Hesseltinella</taxon>
    </lineage>
</organism>
<dbReference type="Gene3D" id="3.30.10.30">
    <property type="entry name" value="DYRK"/>
    <property type="match status" value="1"/>
</dbReference>
<dbReference type="Pfam" id="PF00069">
    <property type="entry name" value="Pkinase"/>
    <property type="match status" value="1"/>
</dbReference>
<keyword evidence="5 11" id="KW-0547">Nucleotide-binding</keyword>
<dbReference type="InterPro" id="IPR050494">
    <property type="entry name" value="Ser_Thr_dual-spec_kinase"/>
</dbReference>
<evidence type="ECO:0000259" key="13">
    <source>
        <dbReference type="PROSITE" id="PS50011"/>
    </source>
</evidence>
<dbReference type="InterPro" id="IPR011009">
    <property type="entry name" value="Kinase-like_dom_sf"/>
</dbReference>
<name>A0A1X2GYQ4_9FUNG</name>
<dbReference type="GO" id="GO:0005856">
    <property type="term" value="C:cytoskeleton"/>
    <property type="evidence" value="ECO:0007669"/>
    <property type="project" value="TreeGrafter"/>
</dbReference>
<evidence type="ECO:0000256" key="9">
    <source>
        <dbReference type="ARBA" id="ARBA00049308"/>
    </source>
</evidence>
<dbReference type="InterPro" id="IPR017441">
    <property type="entry name" value="Protein_kinase_ATP_BS"/>
</dbReference>
<dbReference type="GO" id="GO:0004674">
    <property type="term" value="F:protein serine/threonine kinase activity"/>
    <property type="evidence" value="ECO:0007669"/>
    <property type="project" value="UniProtKB-KW"/>
</dbReference>
<comment type="catalytic activity">
    <reaction evidence="8">
        <text>L-seryl-[protein] + ATP = O-phospho-L-seryl-[protein] + ADP + H(+)</text>
        <dbReference type="Rhea" id="RHEA:17989"/>
        <dbReference type="Rhea" id="RHEA-COMP:9863"/>
        <dbReference type="Rhea" id="RHEA-COMP:11604"/>
        <dbReference type="ChEBI" id="CHEBI:15378"/>
        <dbReference type="ChEBI" id="CHEBI:29999"/>
        <dbReference type="ChEBI" id="CHEBI:30616"/>
        <dbReference type="ChEBI" id="CHEBI:83421"/>
        <dbReference type="ChEBI" id="CHEBI:456216"/>
        <dbReference type="EC" id="2.7.12.1"/>
    </reaction>
</comment>